<dbReference type="InterPro" id="IPR019092">
    <property type="entry name" value="SSO2081-like_dom"/>
</dbReference>
<dbReference type="HOGENOM" id="CLU_050851_0_0_6"/>
<accession>Q7MC40</accession>
<dbReference type="KEGG" id="vvy:VVA1547"/>
<dbReference type="NCBIfam" id="TIGR02584">
    <property type="entry name" value="cas_NE0113"/>
    <property type="match status" value="1"/>
</dbReference>
<name>Q7MC40_VIBVY</name>
<evidence type="ECO:0000313" key="3">
    <source>
        <dbReference type="Proteomes" id="UP000002675"/>
    </source>
</evidence>
<reference evidence="2 3" key="1">
    <citation type="journal article" date="2003" name="Genome Res.">
        <title>Comparative genome analysis of Vibrio vulnificus, a marine pathogen.</title>
        <authorList>
            <person name="Chen C.Y."/>
            <person name="Wu K.M."/>
            <person name="Chang Y.C."/>
            <person name="Chang C.H."/>
            <person name="Tsai H.C."/>
            <person name="Liao T.L."/>
            <person name="Liu Y.M."/>
            <person name="Chen H.J."/>
            <person name="Shen A.B."/>
            <person name="Li J.C."/>
            <person name="Su T.L."/>
            <person name="Shao C.P."/>
            <person name="Lee C.T."/>
            <person name="Hor L.I."/>
            <person name="Tsai S.F."/>
        </authorList>
    </citation>
    <scope>NUCLEOTIDE SEQUENCE [LARGE SCALE GENOMIC DNA]</scope>
    <source>
        <strain evidence="2 3">YJ016</strain>
    </source>
</reference>
<proteinExistence type="predicted"/>
<evidence type="ECO:0000259" key="1">
    <source>
        <dbReference type="Pfam" id="PF09623"/>
    </source>
</evidence>
<dbReference type="InterPro" id="IPR013413">
    <property type="entry name" value="CRISPR-assoc_prot_NE0113"/>
</dbReference>
<protein>
    <recommendedName>
        <fullName evidence="1">CRISPR system ring nuclease SSO2081-like domain-containing protein</fullName>
    </recommendedName>
</protein>
<dbReference type="Pfam" id="PF09623">
    <property type="entry name" value="Cas_NE0113"/>
    <property type="match status" value="1"/>
</dbReference>
<dbReference type="EMBL" id="BA000038">
    <property type="protein sequence ID" value="BAC97573.1"/>
    <property type="molecule type" value="Genomic_DNA"/>
</dbReference>
<feature type="domain" description="CRISPR system ring nuclease SSO2081-like" evidence="1">
    <location>
        <begin position="26"/>
        <end position="239"/>
    </location>
</feature>
<evidence type="ECO:0000313" key="2">
    <source>
        <dbReference type="EMBL" id="BAC97573.1"/>
    </source>
</evidence>
<organism evidence="2 3">
    <name type="scientific">Vibrio vulnificus (strain YJ016)</name>
    <dbReference type="NCBI Taxonomy" id="196600"/>
    <lineage>
        <taxon>Bacteria</taxon>
        <taxon>Pseudomonadati</taxon>
        <taxon>Pseudomonadota</taxon>
        <taxon>Gammaproteobacteria</taxon>
        <taxon>Vibrionales</taxon>
        <taxon>Vibrionaceae</taxon>
        <taxon>Vibrio</taxon>
    </lineage>
</organism>
<dbReference type="Proteomes" id="UP000002675">
    <property type="component" value="Chromosome II"/>
</dbReference>
<dbReference type="CDD" id="cd09686">
    <property type="entry name" value="Csx1_III-U"/>
    <property type="match status" value="1"/>
</dbReference>
<dbReference type="AlphaFoldDB" id="Q7MC40"/>
<sequence length="446" mass="51324">MRARRDVTIPERNMKKAILLSIAGLTPQVITETLYGIHTEQQENHQWLWPEEIQIITTRLGKEQILLGLLTKDSDGYSQLEKLCHDYQRPVPYIDESTIYVIPDAQGNPVADARSKQDHEALASFIVRHVAELCAQDDIVLHASLAGGRKTMTFFLGYALALFAREQDRLSHVLVDEEYENNRHFYYPTRKTHVIPGRGENSQLDASKANVTLAEIPFIRHKHMLPKESLTCLTTRSYRALTKTQNALQYRESIHLSFNLLQREVSVMDMVVDFRQHPLELAFYAMFATQFKRYGVYHFHKPSEQSLDLHLTDLLLQQLERIAGLPIRDYSTELAQGDKRRFMAEYEQRATALTERDIPMRGGGRQDIARTYHELNAGMSGKFFSDKLNKLKRILSQALVPELADLIMPAQVFDKDNPNQIRPYSTGGQQKSPYGLWLKAEQISIR</sequence>
<gene>
    <name evidence="2" type="ordered locus">VVA1547</name>
</gene>